<dbReference type="AlphaFoldDB" id="A0A0D2KVZ7"/>
<name>A0A0D2KVZ7_HYPSF</name>
<feature type="region of interest" description="Disordered" evidence="1">
    <location>
        <begin position="36"/>
        <end position="58"/>
    </location>
</feature>
<evidence type="ECO:0000256" key="1">
    <source>
        <dbReference type="SAM" id="MobiDB-lite"/>
    </source>
</evidence>
<keyword evidence="3" id="KW-1185">Reference proteome</keyword>
<feature type="compositionally biased region" description="Basic and acidic residues" evidence="1">
    <location>
        <begin position="36"/>
        <end position="47"/>
    </location>
</feature>
<proteinExistence type="predicted"/>
<accession>A0A0D2KVZ7</accession>
<gene>
    <name evidence="2" type="ORF">HYPSUDRAFT_914440</name>
</gene>
<organism evidence="2 3">
    <name type="scientific">Hypholoma sublateritium (strain FD-334 SS-4)</name>
    <dbReference type="NCBI Taxonomy" id="945553"/>
    <lineage>
        <taxon>Eukaryota</taxon>
        <taxon>Fungi</taxon>
        <taxon>Dikarya</taxon>
        <taxon>Basidiomycota</taxon>
        <taxon>Agaricomycotina</taxon>
        <taxon>Agaricomycetes</taxon>
        <taxon>Agaricomycetidae</taxon>
        <taxon>Agaricales</taxon>
        <taxon>Agaricineae</taxon>
        <taxon>Strophariaceae</taxon>
        <taxon>Hypholoma</taxon>
    </lineage>
</organism>
<evidence type="ECO:0000313" key="2">
    <source>
        <dbReference type="EMBL" id="KJA18847.1"/>
    </source>
</evidence>
<evidence type="ECO:0000313" key="3">
    <source>
        <dbReference type="Proteomes" id="UP000054270"/>
    </source>
</evidence>
<protein>
    <submittedName>
        <fullName evidence="2">Uncharacterized protein</fullName>
    </submittedName>
</protein>
<dbReference type="EMBL" id="KN817584">
    <property type="protein sequence ID" value="KJA18847.1"/>
    <property type="molecule type" value="Genomic_DNA"/>
</dbReference>
<dbReference type="Proteomes" id="UP000054270">
    <property type="component" value="Unassembled WGS sequence"/>
</dbReference>
<reference evidence="3" key="1">
    <citation type="submission" date="2014-04" db="EMBL/GenBank/DDBJ databases">
        <title>Evolutionary Origins and Diversification of the Mycorrhizal Mutualists.</title>
        <authorList>
            <consortium name="DOE Joint Genome Institute"/>
            <consortium name="Mycorrhizal Genomics Consortium"/>
            <person name="Kohler A."/>
            <person name="Kuo A."/>
            <person name="Nagy L.G."/>
            <person name="Floudas D."/>
            <person name="Copeland A."/>
            <person name="Barry K.W."/>
            <person name="Cichocki N."/>
            <person name="Veneault-Fourrey C."/>
            <person name="LaButti K."/>
            <person name="Lindquist E.A."/>
            <person name="Lipzen A."/>
            <person name="Lundell T."/>
            <person name="Morin E."/>
            <person name="Murat C."/>
            <person name="Riley R."/>
            <person name="Ohm R."/>
            <person name="Sun H."/>
            <person name="Tunlid A."/>
            <person name="Henrissat B."/>
            <person name="Grigoriev I.V."/>
            <person name="Hibbett D.S."/>
            <person name="Martin F."/>
        </authorList>
    </citation>
    <scope>NUCLEOTIDE SEQUENCE [LARGE SCALE GENOMIC DNA]</scope>
    <source>
        <strain evidence="3">FD-334 SS-4</strain>
    </source>
</reference>
<sequence length="97" mass="10264">MSTVANYASPWVASGTTAMAVSTWAAEAALRYASWDRKRGGSPHPKEATAPQNWGRGTVHMHSWSTFRDSAEDAPSCAARDGSAVNAPSRIMAAEAL</sequence>